<evidence type="ECO:0000313" key="4">
    <source>
        <dbReference type="EMBL" id="CEE01123.1"/>
    </source>
</evidence>
<dbReference type="Proteomes" id="UP000040576">
    <property type="component" value="Unassembled WGS sequence"/>
</dbReference>
<accession>A0A090IXE7</accession>
<dbReference type="InterPro" id="IPR016181">
    <property type="entry name" value="Acyl_CoA_acyltransferase"/>
</dbReference>
<reference evidence="5 6" key="2">
    <citation type="submission" date="2015-01" db="EMBL/GenBank/DDBJ databases">
        <title>Draft Genome Sequences of Four Bacillus thermoamylovorans Strains, Isolated From Food Products.</title>
        <authorList>
            <person name="Krawcyk A.O."/>
            <person name="Berendsen E.M."/>
            <person name="Eijlander R.T."/>
            <person name="de Jong A."/>
            <person name="Wells-Bennik M."/>
            <person name="Kuipers O.P."/>
        </authorList>
    </citation>
    <scope>NUCLEOTIDE SEQUENCE [LARGE SCALE GENOMIC DNA]</scope>
    <source>
        <strain evidence="5 6">B4167</strain>
    </source>
</reference>
<dbReference type="AlphaFoldDB" id="A0A090IXE7"/>
<evidence type="ECO:0000313" key="5">
    <source>
        <dbReference type="EMBL" id="KIO71435.1"/>
    </source>
</evidence>
<dbReference type="CDD" id="cd04301">
    <property type="entry name" value="NAT_SF"/>
    <property type="match status" value="1"/>
</dbReference>
<reference evidence="4 7" key="1">
    <citation type="submission" date="2014-07" db="EMBL/GenBank/DDBJ databases">
        <authorList>
            <person name="Wibberg Daniel"/>
        </authorList>
    </citation>
    <scope>NUCLEOTIDE SEQUENCE [LARGE SCALE GENOMIC DNA]</scope>
</reference>
<dbReference type="PATRIC" id="fig|35841.8.peg.2180"/>
<protein>
    <recommendedName>
        <fullName evidence="3">N-acetyltransferase domain-containing protein</fullName>
    </recommendedName>
</protein>
<dbReference type="Pfam" id="PF00583">
    <property type="entry name" value="Acetyltransf_1"/>
    <property type="match status" value="1"/>
</dbReference>
<dbReference type="PROSITE" id="PS51186">
    <property type="entry name" value="GNAT"/>
    <property type="match status" value="1"/>
</dbReference>
<gene>
    <name evidence="5" type="ORF">B4167_3692</name>
    <name evidence="4" type="ORF">BT1A1_1291</name>
</gene>
<evidence type="ECO:0000256" key="2">
    <source>
        <dbReference type="ARBA" id="ARBA00023315"/>
    </source>
</evidence>
<organism evidence="4 7">
    <name type="scientific">Caldibacillus thermoamylovorans</name>
    <dbReference type="NCBI Taxonomy" id="35841"/>
    <lineage>
        <taxon>Bacteria</taxon>
        <taxon>Bacillati</taxon>
        <taxon>Bacillota</taxon>
        <taxon>Bacilli</taxon>
        <taxon>Bacillales</taxon>
        <taxon>Bacillaceae</taxon>
        <taxon>Caldibacillus</taxon>
    </lineage>
</organism>
<evidence type="ECO:0000313" key="6">
    <source>
        <dbReference type="Proteomes" id="UP000032076"/>
    </source>
</evidence>
<dbReference type="InterPro" id="IPR050832">
    <property type="entry name" value="Bact_Acetyltransf"/>
</dbReference>
<evidence type="ECO:0000313" key="7">
    <source>
        <dbReference type="Proteomes" id="UP000040576"/>
    </source>
</evidence>
<dbReference type="GO" id="GO:0016747">
    <property type="term" value="F:acyltransferase activity, transferring groups other than amino-acyl groups"/>
    <property type="evidence" value="ECO:0007669"/>
    <property type="project" value="InterPro"/>
</dbReference>
<evidence type="ECO:0000256" key="1">
    <source>
        <dbReference type="ARBA" id="ARBA00022679"/>
    </source>
</evidence>
<dbReference type="PANTHER" id="PTHR43877">
    <property type="entry name" value="AMINOALKYLPHOSPHONATE N-ACETYLTRANSFERASE-RELATED-RELATED"/>
    <property type="match status" value="1"/>
</dbReference>
<dbReference type="RefSeq" id="WP_034769240.1">
    <property type="nucleotide sequence ID" value="NZ_CCRF01000042.1"/>
</dbReference>
<name>A0A090IXE7_9BACI</name>
<dbReference type="Proteomes" id="UP000032076">
    <property type="component" value="Unassembled WGS sequence"/>
</dbReference>
<keyword evidence="1" id="KW-0808">Transferase</keyword>
<sequence length="160" mass="18080">MSEIVIRPSIEADLPELIALNHLIWNGTNSPATIHYPSVTEYAEHYPPGSQFVAVIANRVAGYIGYKNPTGLLSNSHVLEIDIGVHPDFQRSGVGKQLIDYIFKWGKENGYYKVSIRVLETNTQAIAFYKAKGFIEQGRLIDEFFINGQFVDDLLMYKKL</sequence>
<dbReference type="EMBL" id="CCRF01000042">
    <property type="protein sequence ID" value="CEE01123.1"/>
    <property type="molecule type" value="Genomic_DNA"/>
</dbReference>
<proteinExistence type="predicted"/>
<dbReference type="SUPFAM" id="SSF55729">
    <property type="entry name" value="Acyl-CoA N-acyltransferases (Nat)"/>
    <property type="match status" value="1"/>
</dbReference>
<feature type="domain" description="N-acetyltransferase" evidence="3">
    <location>
        <begin position="4"/>
        <end position="160"/>
    </location>
</feature>
<keyword evidence="2" id="KW-0012">Acyltransferase</keyword>
<keyword evidence="7" id="KW-1185">Reference proteome</keyword>
<dbReference type="EMBL" id="JXLU01000127">
    <property type="protein sequence ID" value="KIO71435.1"/>
    <property type="molecule type" value="Genomic_DNA"/>
</dbReference>
<evidence type="ECO:0000259" key="3">
    <source>
        <dbReference type="PROSITE" id="PS51186"/>
    </source>
</evidence>
<dbReference type="Gene3D" id="3.40.630.30">
    <property type="match status" value="1"/>
</dbReference>
<dbReference type="InterPro" id="IPR000182">
    <property type="entry name" value="GNAT_dom"/>
</dbReference>